<organism evidence="2 3">
    <name type="scientific">Trichonephila clavata</name>
    <name type="common">Joro spider</name>
    <name type="synonym">Nephila clavata</name>
    <dbReference type="NCBI Taxonomy" id="2740835"/>
    <lineage>
        <taxon>Eukaryota</taxon>
        <taxon>Metazoa</taxon>
        <taxon>Ecdysozoa</taxon>
        <taxon>Arthropoda</taxon>
        <taxon>Chelicerata</taxon>
        <taxon>Arachnida</taxon>
        <taxon>Araneae</taxon>
        <taxon>Araneomorphae</taxon>
        <taxon>Entelegynae</taxon>
        <taxon>Araneoidea</taxon>
        <taxon>Nephilidae</taxon>
        <taxon>Trichonephila</taxon>
    </lineage>
</organism>
<dbReference type="EMBL" id="BMAO01036130">
    <property type="protein sequence ID" value="GFR08186.1"/>
    <property type="molecule type" value="Genomic_DNA"/>
</dbReference>
<evidence type="ECO:0000256" key="1">
    <source>
        <dbReference type="SAM" id="MobiDB-lite"/>
    </source>
</evidence>
<evidence type="ECO:0000313" key="3">
    <source>
        <dbReference type="Proteomes" id="UP000887116"/>
    </source>
</evidence>
<feature type="compositionally biased region" description="Polar residues" evidence="1">
    <location>
        <begin position="53"/>
        <end position="63"/>
    </location>
</feature>
<name>A0A8X6LET4_TRICU</name>
<proteinExistence type="predicted"/>
<comment type="caution">
    <text evidence="2">The sequence shown here is derived from an EMBL/GenBank/DDBJ whole genome shotgun (WGS) entry which is preliminary data.</text>
</comment>
<evidence type="ECO:0000313" key="2">
    <source>
        <dbReference type="EMBL" id="GFR08186.1"/>
    </source>
</evidence>
<dbReference type="Proteomes" id="UP000887116">
    <property type="component" value="Unassembled WGS sequence"/>
</dbReference>
<accession>A0A8X6LET4</accession>
<gene>
    <name evidence="2" type="ORF">TNCT_545371</name>
</gene>
<sequence>MKPGVKTSNRKGNLSACNGQTHPDSPRPQKFKAQQSAEKAMLTAFRDPYYRSLRSQTSPSMPNGTPKHLLS</sequence>
<keyword evidence="3" id="KW-1185">Reference proteome</keyword>
<feature type="compositionally biased region" description="Polar residues" evidence="1">
    <location>
        <begin position="1"/>
        <end position="23"/>
    </location>
</feature>
<reference evidence="2" key="1">
    <citation type="submission" date="2020-07" db="EMBL/GenBank/DDBJ databases">
        <title>Multicomponent nature underlies the extraordinary mechanical properties of spider dragline silk.</title>
        <authorList>
            <person name="Kono N."/>
            <person name="Nakamura H."/>
            <person name="Mori M."/>
            <person name="Yoshida Y."/>
            <person name="Ohtoshi R."/>
            <person name="Malay A.D."/>
            <person name="Moran D.A.P."/>
            <person name="Tomita M."/>
            <person name="Numata K."/>
            <person name="Arakawa K."/>
        </authorList>
    </citation>
    <scope>NUCLEOTIDE SEQUENCE</scope>
</reference>
<feature type="region of interest" description="Disordered" evidence="1">
    <location>
        <begin position="1"/>
        <end position="71"/>
    </location>
</feature>
<dbReference type="AlphaFoldDB" id="A0A8X6LET4"/>
<protein>
    <submittedName>
        <fullName evidence="2">Uncharacterized protein</fullName>
    </submittedName>
</protein>